<dbReference type="RefSeq" id="WP_206291081.1">
    <property type="nucleotide sequence ID" value="NZ_CP063458.1"/>
</dbReference>
<dbReference type="EMBL" id="CP063458">
    <property type="protein sequence ID" value="QOV88112.1"/>
    <property type="molecule type" value="Genomic_DNA"/>
</dbReference>
<evidence type="ECO:0000256" key="1">
    <source>
        <dbReference type="SAM" id="MobiDB-lite"/>
    </source>
</evidence>
<keyword evidence="2" id="KW-0732">Signal</keyword>
<feature type="region of interest" description="Disordered" evidence="1">
    <location>
        <begin position="166"/>
        <end position="201"/>
    </location>
</feature>
<evidence type="ECO:0000313" key="3">
    <source>
        <dbReference type="EMBL" id="QOV88112.1"/>
    </source>
</evidence>
<organism evidence="3 4">
    <name type="scientific">Humisphaera borealis</name>
    <dbReference type="NCBI Taxonomy" id="2807512"/>
    <lineage>
        <taxon>Bacteria</taxon>
        <taxon>Pseudomonadati</taxon>
        <taxon>Planctomycetota</taxon>
        <taxon>Phycisphaerae</taxon>
        <taxon>Tepidisphaerales</taxon>
        <taxon>Tepidisphaeraceae</taxon>
        <taxon>Humisphaera</taxon>
    </lineage>
</organism>
<protein>
    <recommendedName>
        <fullName evidence="5">Type II secretion system protein GspC N-terminal domain-containing protein</fullName>
    </recommendedName>
</protein>
<feature type="signal peptide" evidence="2">
    <location>
        <begin position="1"/>
        <end position="23"/>
    </location>
</feature>
<sequence>MTRTTGLLFAVMLATGIAWWAMAGVNPDGVAGAPPAVAPGLPSTRPTINPLPALEPLPLPDKYKPLLNRNLFAVGRSSTSARSRQEAVAPVPEDRFALRGIMHQSGQFTALIEDTSTRQVRRLFAGESIARGRLSDVSFDGLRYEAEGRDTRVAIGEKLSGALAIDPVVAKPEKHKPADEATPAEGERHRERSKSAEKVAS</sequence>
<dbReference type="Proteomes" id="UP000593765">
    <property type="component" value="Chromosome"/>
</dbReference>
<feature type="chain" id="PRO_5034442917" description="Type II secretion system protein GspC N-terminal domain-containing protein" evidence="2">
    <location>
        <begin position="24"/>
        <end position="201"/>
    </location>
</feature>
<accession>A0A7M2WSF2</accession>
<gene>
    <name evidence="3" type="ORF">IPV69_17845</name>
</gene>
<reference evidence="3 4" key="1">
    <citation type="submission" date="2020-10" db="EMBL/GenBank/DDBJ databases">
        <title>Wide distribution of Phycisphaera-like planctomycetes from WD2101 soil group in peatlands and genome analysis of the first cultivated representative.</title>
        <authorList>
            <person name="Dedysh S.N."/>
            <person name="Beletsky A.V."/>
            <person name="Ivanova A."/>
            <person name="Kulichevskaya I.S."/>
            <person name="Suzina N.E."/>
            <person name="Philippov D.A."/>
            <person name="Rakitin A.L."/>
            <person name="Mardanov A.V."/>
            <person name="Ravin N.V."/>
        </authorList>
    </citation>
    <scope>NUCLEOTIDE SEQUENCE [LARGE SCALE GENOMIC DNA]</scope>
    <source>
        <strain evidence="3 4">M1803</strain>
    </source>
</reference>
<dbReference type="KEGG" id="hbs:IPV69_17845"/>
<feature type="compositionally biased region" description="Basic and acidic residues" evidence="1">
    <location>
        <begin position="171"/>
        <end position="201"/>
    </location>
</feature>
<dbReference type="AlphaFoldDB" id="A0A7M2WSF2"/>
<evidence type="ECO:0008006" key="5">
    <source>
        <dbReference type="Google" id="ProtNLM"/>
    </source>
</evidence>
<evidence type="ECO:0000256" key="2">
    <source>
        <dbReference type="SAM" id="SignalP"/>
    </source>
</evidence>
<evidence type="ECO:0000313" key="4">
    <source>
        <dbReference type="Proteomes" id="UP000593765"/>
    </source>
</evidence>
<name>A0A7M2WSF2_9BACT</name>
<keyword evidence="4" id="KW-1185">Reference proteome</keyword>
<proteinExistence type="predicted"/>